<evidence type="ECO:0000313" key="3">
    <source>
        <dbReference type="Proteomes" id="UP000648187"/>
    </source>
</evidence>
<dbReference type="AlphaFoldDB" id="A0A835KZZ7"/>
<evidence type="ECO:0000313" key="2">
    <source>
        <dbReference type="EMBL" id="KAF9410740.1"/>
    </source>
</evidence>
<feature type="transmembrane region" description="Helical" evidence="1">
    <location>
        <begin position="139"/>
        <end position="159"/>
    </location>
</feature>
<proteinExistence type="predicted"/>
<gene>
    <name evidence="2" type="ORF">HW555_010257</name>
</gene>
<evidence type="ECO:0000256" key="1">
    <source>
        <dbReference type="SAM" id="Phobius"/>
    </source>
</evidence>
<feature type="transmembrane region" description="Helical" evidence="1">
    <location>
        <begin position="180"/>
        <end position="198"/>
    </location>
</feature>
<name>A0A835KZZ7_SPOEX</name>
<reference evidence="2" key="1">
    <citation type="submission" date="2020-08" db="EMBL/GenBank/DDBJ databases">
        <title>Spodoptera exigua strain:BAW_Kor-Di-RS1 Genome sequencing and assembly.</title>
        <authorList>
            <person name="Kim J."/>
            <person name="Nam H.Y."/>
            <person name="Kwon M."/>
            <person name="Choi J.H."/>
            <person name="Cho S.R."/>
            <person name="Kim G.-H."/>
        </authorList>
    </citation>
    <scope>NUCLEOTIDE SEQUENCE</scope>
    <source>
        <strain evidence="2">BAW_Kor-Di-RS1</strain>
        <tissue evidence="2">Whole-body</tissue>
    </source>
</reference>
<keyword evidence="1" id="KW-0472">Membrane</keyword>
<dbReference type="Proteomes" id="UP000648187">
    <property type="component" value="Unassembled WGS sequence"/>
</dbReference>
<keyword evidence="1" id="KW-1133">Transmembrane helix</keyword>
<keyword evidence="1" id="KW-0812">Transmembrane</keyword>
<keyword evidence="3" id="KW-1185">Reference proteome</keyword>
<accession>A0A835KZZ7</accession>
<protein>
    <submittedName>
        <fullName evidence="2">Uncharacterized protein</fullName>
    </submittedName>
</protein>
<comment type="caution">
    <text evidence="2">The sequence shown here is derived from an EMBL/GenBank/DDBJ whole genome shotgun (WGS) entry which is preliminary data.</text>
</comment>
<sequence>MISESWMYDQDILVNQGSKKLRKDGQTLYETRYLFKMGPSILSDDLFYERNRSAFSGLLVLVKVDLDELGAVQLDPDALANNLCRNTRSSKMASYTDIWASSVCWLRGSCGWVWAESCGLRMNTTCLPLNFFSNSRTSLIWIFWNAFSLGMGTSLSCAFRSELVSNSTRACEIDVSKTSGSAALALMILVLICNLFIADFDMTFFSSAFAVRTSQFARHNKIGLDVIENGHNPEFVTIPAHMQQWT</sequence>
<dbReference type="EMBL" id="JACKWZ010000248">
    <property type="protein sequence ID" value="KAF9410740.1"/>
    <property type="molecule type" value="Genomic_DNA"/>
</dbReference>
<organism evidence="2 3">
    <name type="scientific">Spodoptera exigua</name>
    <name type="common">Beet armyworm</name>
    <name type="synonym">Noctua fulgens</name>
    <dbReference type="NCBI Taxonomy" id="7107"/>
    <lineage>
        <taxon>Eukaryota</taxon>
        <taxon>Metazoa</taxon>
        <taxon>Ecdysozoa</taxon>
        <taxon>Arthropoda</taxon>
        <taxon>Hexapoda</taxon>
        <taxon>Insecta</taxon>
        <taxon>Pterygota</taxon>
        <taxon>Neoptera</taxon>
        <taxon>Endopterygota</taxon>
        <taxon>Lepidoptera</taxon>
        <taxon>Glossata</taxon>
        <taxon>Ditrysia</taxon>
        <taxon>Noctuoidea</taxon>
        <taxon>Noctuidae</taxon>
        <taxon>Amphipyrinae</taxon>
        <taxon>Spodoptera</taxon>
    </lineage>
</organism>